<evidence type="ECO:0000259" key="1">
    <source>
        <dbReference type="Pfam" id="PF11716"/>
    </source>
</evidence>
<gene>
    <name evidence="2" type="ORF">FEF34_28180</name>
</gene>
<accession>A0A5R9EE76</accession>
<dbReference type="Proteomes" id="UP000305921">
    <property type="component" value="Unassembled WGS sequence"/>
</dbReference>
<evidence type="ECO:0000313" key="2">
    <source>
        <dbReference type="EMBL" id="TLQ46344.1"/>
    </source>
</evidence>
<dbReference type="InterPro" id="IPR036527">
    <property type="entry name" value="SCP2_sterol-bd_dom_sf"/>
</dbReference>
<dbReference type="SUPFAM" id="SSF55718">
    <property type="entry name" value="SCP-like"/>
    <property type="match status" value="1"/>
</dbReference>
<comment type="caution">
    <text evidence="2">The sequence shown here is derived from an EMBL/GenBank/DDBJ whole genome shotgun (WGS) entry which is preliminary data.</text>
</comment>
<dbReference type="InterPro" id="IPR024344">
    <property type="entry name" value="MDMPI_metal-binding"/>
</dbReference>
<dbReference type="EMBL" id="VAWE01000001">
    <property type="protein sequence ID" value="TLQ46344.1"/>
    <property type="molecule type" value="Genomic_DNA"/>
</dbReference>
<proteinExistence type="predicted"/>
<keyword evidence="3" id="KW-1185">Reference proteome</keyword>
<dbReference type="RefSeq" id="WP_138055662.1">
    <property type="nucleotide sequence ID" value="NZ_VAWE01000001.1"/>
</dbReference>
<dbReference type="SUPFAM" id="SSF109854">
    <property type="entry name" value="DinB/YfiT-like putative metalloenzymes"/>
    <property type="match status" value="1"/>
</dbReference>
<reference evidence="2 3" key="1">
    <citation type="submission" date="2019-05" db="EMBL/GenBank/DDBJ databases">
        <title>Streptomyces marianii sp. nov., a novel marine actinomycete from southern coast of India.</title>
        <authorList>
            <person name="Iniyan A.M."/>
            <person name="Wink J."/>
            <person name="Ramprasad E."/>
            <person name="Ramana C.V."/>
            <person name="Bunk B."/>
            <person name="Sproer C."/>
            <person name="Joseph F.-J.R.S."/>
            <person name="Vincent S.G.P."/>
        </authorList>
    </citation>
    <scope>NUCLEOTIDE SEQUENCE [LARGE SCALE GENOMIC DNA]</scope>
    <source>
        <strain evidence="2 3">ICN19</strain>
    </source>
</reference>
<keyword evidence="2" id="KW-0670">Pyruvate</keyword>
<keyword evidence="2" id="KW-0413">Isomerase</keyword>
<name>A0A5R9EE76_9ACTN</name>
<dbReference type="Pfam" id="PF11716">
    <property type="entry name" value="MDMPI_N"/>
    <property type="match status" value="1"/>
</dbReference>
<dbReference type="InterPro" id="IPR017517">
    <property type="entry name" value="Maleyloyr_isom"/>
</dbReference>
<dbReference type="AlphaFoldDB" id="A0A5R9EE76"/>
<evidence type="ECO:0000313" key="3">
    <source>
        <dbReference type="Proteomes" id="UP000305921"/>
    </source>
</evidence>
<organism evidence="2 3">
    <name type="scientific">Streptomyces marianii</name>
    <dbReference type="NCBI Taxonomy" id="1817406"/>
    <lineage>
        <taxon>Bacteria</taxon>
        <taxon>Bacillati</taxon>
        <taxon>Actinomycetota</taxon>
        <taxon>Actinomycetes</taxon>
        <taxon>Kitasatosporales</taxon>
        <taxon>Streptomycetaceae</taxon>
        <taxon>Streptomyces</taxon>
    </lineage>
</organism>
<sequence length="237" mass="25692">MANTHGESAERLGEIAAIHARLREDAAALDDAAAREATELPGWSRGHVLTHLGDLARAFARQARYAVEGRTVEVYDGGRPGRDAAIERGAGRSAAELREGLEDGLTQLEEAWAKLGPDDWSLRCAYRDADLLATQLCWWREAHIHYADLGTGYRPEEWGDGLGAHLVGYLLPRLPDARTTVLLSGDTTRRWKHGSGAPTTVHGTQNTLAAWLAGRSAAQLPKAYGSTDSLPDLGPWP</sequence>
<feature type="domain" description="Mycothiol-dependent maleylpyruvate isomerase metal-binding" evidence="1">
    <location>
        <begin position="16"/>
        <end position="149"/>
    </location>
</feature>
<protein>
    <submittedName>
        <fullName evidence="2">Maleylpyruvate isomerase family mycothiol-dependent enzyme</fullName>
    </submittedName>
</protein>
<dbReference type="NCBIfam" id="TIGR03083">
    <property type="entry name" value="maleylpyruvate isomerase family mycothiol-dependent enzyme"/>
    <property type="match status" value="1"/>
</dbReference>
<dbReference type="InterPro" id="IPR034660">
    <property type="entry name" value="DinB/YfiT-like"/>
</dbReference>
<dbReference type="OrthoDB" id="5118203at2"/>
<dbReference type="Gene3D" id="1.20.120.450">
    <property type="entry name" value="dinb family like domain"/>
    <property type="match status" value="1"/>
</dbReference>
<dbReference type="GO" id="GO:0046872">
    <property type="term" value="F:metal ion binding"/>
    <property type="evidence" value="ECO:0007669"/>
    <property type="project" value="InterPro"/>
</dbReference>
<dbReference type="GO" id="GO:0016853">
    <property type="term" value="F:isomerase activity"/>
    <property type="evidence" value="ECO:0007669"/>
    <property type="project" value="UniProtKB-KW"/>
</dbReference>